<dbReference type="PANTHER" id="PTHR37456">
    <property type="entry name" value="SI:CH211-266K2.1"/>
    <property type="match status" value="1"/>
</dbReference>
<evidence type="ECO:0000313" key="3">
    <source>
        <dbReference type="EMBL" id="VYT90697.1"/>
    </source>
</evidence>
<gene>
    <name evidence="3" type="ORF">RTLFYP15_01004</name>
</gene>
<keyword evidence="3" id="KW-0176">Collagen</keyword>
<sequence>MRAFKGFNKDLTCRGYQYEEGKEFHTERAECCDTGFHACEYPLDCFGYYDPAHSVFHEVELSGEMDKRGDNTKVCATDIKIGARLSIAGLVKMAIDFTMSKVNKEAGSDERHGFASATGNCGASSATGDYGASSATGNYGASSATGYKGASSATGNCGASSATGYKGASSATGNYGASSATGNCGASSATGYKGASSATGNCGASSATGDYGASSATGNCGASSATGDYGASSATGNCGASSATGNYGASSATGYKGASSATGNCGASSATGYKGASSVSDPTGVAVAWGHEARAKGCKGAHLILSDWKYVGARYSDGEYMDPYDKESWELTGAKMVVVDGENIKEDTYYRCIEGEIVEVTEDGEIVEE</sequence>
<dbReference type="InterPro" id="IPR050938">
    <property type="entry name" value="Collagen_Structural_Proteins"/>
</dbReference>
<dbReference type="Pfam" id="PF24703">
    <property type="entry name" value="DUF7666"/>
    <property type="match status" value="1"/>
</dbReference>
<organism evidence="3">
    <name type="scientific">[Ruminococcus] torques</name>
    <dbReference type="NCBI Taxonomy" id="33039"/>
    <lineage>
        <taxon>Bacteria</taxon>
        <taxon>Bacillati</taxon>
        <taxon>Bacillota</taxon>
        <taxon>Clostridia</taxon>
        <taxon>Lachnospirales</taxon>
        <taxon>Lachnospiraceae</taxon>
        <taxon>Mediterraneibacter</taxon>
    </lineage>
</organism>
<name>A0A6N3AJW8_9FIRM</name>
<protein>
    <submittedName>
        <fullName evidence="3">Collagen triple helix repeat (20 copies)</fullName>
    </submittedName>
</protein>
<proteinExistence type="predicted"/>
<evidence type="ECO:0000259" key="2">
    <source>
        <dbReference type="Pfam" id="PF24703"/>
    </source>
</evidence>
<dbReference type="AlphaFoldDB" id="A0A6N3AJW8"/>
<dbReference type="EMBL" id="CACRUQ010000006">
    <property type="protein sequence ID" value="VYT90697.1"/>
    <property type="molecule type" value="Genomic_DNA"/>
</dbReference>
<accession>A0A6N3AJW8</accession>
<keyword evidence="1" id="KW-0677">Repeat</keyword>
<feature type="domain" description="DUF7666" evidence="2">
    <location>
        <begin position="1"/>
        <end position="92"/>
    </location>
</feature>
<reference evidence="3" key="1">
    <citation type="submission" date="2019-11" db="EMBL/GenBank/DDBJ databases">
        <authorList>
            <person name="Feng L."/>
        </authorList>
    </citation>
    <scope>NUCLEOTIDE SEQUENCE</scope>
    <source>
        <strain evidence="3">RtorquesLFYP15</strain>
    </source>
</reference>
<dbReference type="RefSeq" id="WP_423248563.1">
    <property type="nucleotide sequence ID" value="NZ_CACRUQ010000006.1"/>
</dbReference>
<dbReference type="PANTHER" id="PTHR37456:SF3">
    <property type="entry name" value="COLLAGEN ALPHA-1(XXV) CHAIN"/>
    <property type="match status" value="1"/>
</dbReference>
<evidence type="ECO:0000256" key="1">
    <source>
        <dbReference type="ARBA" id="ARBA00022737"/>
    </source>
</evidence>
<dbReference type="InterPro" id="IPR056083">
    <property type="entry name" value="DUF7666"/>
</dbReference>